<evidence type="ECO:0000313" key="4">
    <source>
        <dbReference type="Proteomes" id="UP000179284"/>
    </source>
</evidence>
<keyword evidence="4" id="KW-1185">Reference proteome</keyword>
<dbReference type="InterPro" id="IPR038765">
    <property type="entry name" value="Papain-like_cys_pep_sf"/>
</dbReference>
<evidence type="ECO:0000259" key="2">
    <source>
        <dbReference type="Pfam" id="PF01841"/>
    </source>
</evidence>
<dbReference type="PROSITE" id="PS51257">
    <property type="entry name" value="PROKAR_LIPOPROTEIN"/>
    <property type="match status" value="1"/>
</dbReference>
<protein>
    <submittedName>
        <fullName evidence="3">Transglutaminase domain-containing protein</fullName>
    </submittedName>
</protein>
<name>A0A1D9P0B2_9FIRM</name>
<evidence type="ECO:0000313" key="3">
    <source>
        <dbReference type="EMBL" id="AOZ95921.1"/>
    </source>
</evidence>
<feature type="region of interest" description="Disordered" evidence="1">
    <location>
        <begin position="77"/>
        <end position="113"/>
    </location>
</feature>
<dbReference type="OrthoDB" id="9788327at2"/>
<dbReference type="EMBL" id="CP017831">
    <property type="protein sequence ID" value="AOZ95921.1"/>
    <property type="molecule type" value="Genomic_DNA"/>
</dbReference>
<dbReference type="SUPFAM" id="SSF54001">
    <property type="entry name" value="Cysteine proteinases"/>
    <property type="match status" value="1"/>
</dbReference>
<gene>
    <name evidence="3" type="ORF">bhn_I0887</name>
</gene>
<dbReference type="Gene3D" id="3.10.620.30">
    <property type="match status" value="1"/>
</dbReference>
<sequence length="478" mass="52966">MISRDKFLGKFIALAVACGLSCGLLSGCQFSSIDEYLETLGMKDTSEKTNEASSEGTYYVSEDVAVNSSATISSSAEASAGATLNSEDEANSKPEKSTKTESSSKNVSGTVSEKEMKAAREAIGLTDSNLEAIKKKQEGLYAFERLTNEGKTLYAEILTILENQASDILVSTTSDEAVELIFDYVLIDHPEIFYVDGYQYTNHTRGDVIEMITFTGNYTYTPEQVADKKAKINEAVNKCLANAPSSEDEYYAIKYIYEYLITNTDYDLEAEDNQNICSVFINGKSVCNGYAKAAQYLLNKIGVKCTLVTGTVDTKSSKGVRHAWNLVQCNGTYYYVDVTWGDSSYQTSNGETADATKLPAVNYDYLCVTSDDIGKTHHISDIIDMPVCSSMTDNYYVREDEYFKSAEMSLIKDLFDRRYKDGSDNVTMKCATKEVYDSIFEQLITNKGVFDVLQGDTSSVSYTTFAETRTIIFWIDAN</sequence>
<dbReference type="Proteomes" id="UP000179284">
    <property type="component" value="Chromosome I"/>
</dbReference>
<organism evidence="3 4">
    <name type="scientific">Butyrivibrio hungatei</name>
    <dbReference type="NCBI Taxonomy" id="185008"/>
    <lineage>
        <taxon>Bacteria</taxon>
        <taxon>Bacillati</taxon>
        <taxon>Bacillota</taxon>
        <taxon>Clostridia</taxon>
        <taxon>Lachnospirales</taxon>
        <taxon>Lachnospiraceae</taxon>
        <taxon>Butyrivibrio</taxon>
    </lineage>
</organism>
<proteinExistence type="predicted"/>
<evidence type="ECO:0000256" key="1">
    <source>
        <dbReference type="SAM" id="MobiDB-lite"/>
    </source>
</evidence>
<accession>A0A1D9P0B2</accession>
<feature type="domain" description="Transglutaminase-like" evidence="2">
    <location>
        <begin position="246"/>
        <end position="337"/>
    </location>
</feature>
<dbReference type="KEGG" id="bhu:bhn_I0887"/>
<reference evidence="4" key="1">
    <citation type="submission" date="2016-10" db="EMBL/GenBank/DDBJ databases">
        <title>The complete genome sequence of the rumen bacterium Butyrivibrio hungatei MB2003.</title>
        <authorList>
            <person name="Palevich N."/>
            <person name="Kelly W.J."/>
            <person name="Leahy S.C."/>
            <person name="Altermann E."/>
            <person name="Rakonjac J."/>
            <person name="Attwood G.T."/>
        </authorList>
    </citation>
    <scope>NUCLEOTIDE SEQUENCE [LARGE SCALE GENOMIC DNA]</scope>
    <source>
        <strain evidence="4">MB2003</strain>
    </source>
</reference>
<dbReference type="GO" id="GO:0005737">
    <property type="term" value="C:cytoplasm"/>
    <property type="evidence" value="ECO:0007669"/>
    <property type="project" value="TreeGrafter"/>
</dbReference>
<dbReference type="Pfam" id="PF01841">
    <property type="entry name" value="Transglut_core"/>
    <property type="match status" value="1"/>
</dbReference>
<dbReference type="PANTHER" id="PTHR46333">
    <property type="entry name" value="CYTOKINESIS PROTEIN 3"/>
    <property type="match status" value="1"/>
</dbReference>
<dbReference type="RefSeq" id="WP_148661918.1">
    <property type="nucleotide sequence ID" value="NZ_CP017831.1"/>
</dbReference>
<dbReference type="AlphaFoldDB" id="A0A1D9P0B2"/>
<dbReference type="InterPro" id="IPR002931">
    <property type="entry name" value="Transglutaminase-like"/>
</dbReference>
<feature type="compositionally biased region" description="Basic and acidic residues" evidence="1">
    <location>
        <begin position="90"/>
        <end position="99"/>
    </location>
</feature>
<dbReference type="PANTHER" id="PTHR46333:SF2">
    <property type="entry name" value="CYTOKINESIS PROTEIN 3"/>
    <property type="match status" value="1"/>
</dbReference>
<dbReference type="InterPro" id="IPR052557">
    <property type="entry name" value="CAP/Cytokinesis_protein"/>
</dbReference>